<accession>A0A4C1ZDZ1</accession>
<name>A0A4C1ZDZ1_EUMVA</name>
<evidence type="ECO:0000313" key="1">
    <source>
        <dbReference type="EMBL" id="GBP85324.1"/>
    </source>
</evidence>
<dbReference type="EMBL" id="BGZK01001730">
    <property type="protein sequence ID" value="GBP85324.1"/>
    <property type="molecule type" value="Genomic_DNA"/>
</dbReference>
<keyword evidence="2" id="KW-1185">Reference proteome</keyword>
<gene>
    <name evidence="1" type="ORF">EVAR_99410_1</name>
</gene>
<reference evidence="1 2" key="1">
    <citation type="journal article" date="2019" name="Commun. Biol.">
        <title>The bagworm genome reveals a unique fibroin gene that provides high tensile strength.</title>
        <authorList>
            <person name="Kono N."/>
            <person name="Nakamura H."/>
            <person name="Ohtoshi R."/>
            <person name="Tomita M."/>
            <person name="Numata K."/>
            <person name="Arakawa K."/>
        </authorList>
    </citation>
    <scope>NUCLEOTIDE SEQUENCE [LARGE SCALE GENOMIC DNA]</scope>
</reference>
<sequence length="89" mass="10285">MGPTKKVVVTTVHGHTQQSFNCRREVSSAMPAPLLRIEYLIEEGKFVSSQVMQLRLEVRANRIKNIMCGSDFLNVLLIRRKEENRNKDK</sequence>
<comment type="caution">
    <text evidence="1">The sequence shown here is derived from an EMBL/GenBank/DDBJ whole genome shotgun (WGS) entry which is preliminary data.</text>
</comment>
<dbReference type="Proteomes" id="UP000299102">
    <property type="component" value="Unassembled WGS sequence"/>
</dbReference>
<protein>
    <submittedName>
        <fullName evidence="1">Uncharacterized protein</fullName>
    </submittedName>
</protein>
<evidence type="ECO:0000313" key="2">
    <source>
        <dbReference type="Proteomes" id="UP000299102"/>
    </source>
</evidence>
<dbReference type="AlphaFoldDB" id="A0A4C1ZDZ1"/>
<organism evidence="1 2">
    <name type="scientific">Eumeta variegata</name>
    <name type="common">Bagworm moth</name>
    <name type="synonym">Eumeta japonica</name>
    <dbReference type="NCBI Taxonomy" id="151549"/>
    <lineage>
        <taxon>Eukaryota</taxon>
        <taxon>Metazoa</taxon>
        <taxon>Ecdysozoa</taxon>
        <taxon>Arthropoda</taxon>
        <taxon>Hexapoda</taxon>
        <taxon>Insecta</taxon>
        <taxon>Pterygota</taxon>
        <taxon>Neoptera</taxon>
        <taxon>Endopterygota</taxon>
        <taxon>Lepidoptera</taxon>
        <taxon>Glossata</taxon>
        <taxon>Ditrysia</taxon>
        <taxon>Tineoidea</taxon>
        <taxon>Psychidae</taxon>
        <taxon>Oiketicinae</taxon>
        <taxon>Eumeta</taxon>
    </lineage>
</organism>
<proteinExistence type="predicted"/>